<reference evidence="2 3" key="1">
    <citation type="submission" date="2016-08" db="EMBL/GenBank/DDBJ databases">
        <title>Genomes of anaerobic fungi encode conserved fungal cellulosomes for biomass hydrolysis.</title>
        <authorList>
            <consortium name="DOE Joint Genome Institute"/>
            <person name="Haitjema C.H."/>
            <person name="Gilmore S.P."/>
            <person name="Henske J.K."/>
            <person name="Solomon K.V."/>
            <person name="De Groot R."/>
            <person name="Kuo A."/>
            <person name="Mondo S.J."/>
            <person name="Salamov A.A."/>
            <person name="Labutti K."/>
            <person name="Zhao Z."/>
            <person name="Chiniquy J."/>
            <person name="Barry K."/>
            <person name="Brewer H.M."/>
            <person name="Purvine S.O."/>
            <person name="Wright A.T."/>
            <person name="Boxma B."/>
            <person name="Van Alen T."/>
            <person name="Hackstein J.H."/>
            <person name="Baker S.E."/>
            <person name="Grigoriev I.V."/>
            <person name="O'Malley M.A."/>
        </authorList>
    </citation>
    <scope>NUCLEOTIDE SEQUENCE [LARGE SCALE GENOMIC DNA]</scope>
    <source>
        <strain evidence="3">finn</strain>
    </source>
</reference>
<keyword evidence="3" id="KW-1185">Reference proteome</keyword>
<organism evidence="2 3">
    <name type="scientific">Piromyces finnis</name>
    <dbReference type="NCBI Taxonomy" id="1754191"/>
    <lineage>
        <taxon>Eukaryota</taxon>
        <taxon>Fungi</taxon>
        <taxon>Fungi incertae sedis</taxon>
        <taxon>Chytridiomycota</taxon>
        <taxon>Chytridiomycota incertae sedis</taxon>
        <taxon>Neocallimastigomycetes</taxon>
        <taxon>Neocallimastigales</taxon>
        <taxon>Neocallimastigaceae</taxon>
        <taxon>Piromyces</taxon>
    </lineage>
</organism>
<protein>
    <submittedName>
        <fullName evidence="2">Uncharacterized protein</fullName>
    </submittedName>
</protein>
<gene>
    <name evidence="2" type="ORF">BCR36DRAFT_360348</name>
</gene>
<comment type="caution">
    <text evidence="2">The sequence shown here is derived from an EMBL/GenBank/DDBJ whole genome shotgun (WGS) entry which is preliminary data.</text>
</comment>
<dbReference type="EMBL" id="MCFH01000049">
    <property type="protein sequence ID" value="ORX43932.1"/>
    <property type="molecule type" value="Genomic_DNA"/>
</dbReference>
<evidence type="ECO:0000313" key="2">
    <source>
        <dbReference type="EMBL" id="ORX43932.1"/>
    </source>
</evidence>
<keyword evidence="1" id="KW-0812">Transmembrane</keyword>
<keyword evidence="1" id="KW-1133">Transmembrane helix</keyword>
<keyword evidence="1" id="KW-0472">Membrane</keyword>
<accession>A0A1Y1UZ86</accession>
<name>A0A1Y1UZ86_9FUNG</name>
<feature type="transmembrane region" description="Helical" evidence="1">
    <location>
        <begin position="6"/>
        <end position="27"/>
    </location>
</feature>
<reference evidence="2 3" key="2">
    <citation type="submission" date="2016-08" db="EMBL/GenBank/DDBJ databases">
        <title>Pervasive Adenine N6-methylation of Active Genes in Fungi.</title>
        <authorList>
            <consortium name="DOE Joint Genome Institute"/>
            <person name="Mondo S.J."/>
            <person name="Dannebaum R.O."/>
            <person name="Kuo R.C."/>
            <person name="Labutti K."/>
            <person name="Haridas S."/>
            <person name="Kuo A."/>
            <person name="Salamov A."/>
            <person name="Ahrendt S.R."/>
            <person name="Lipzen A."/>
            <person name="Sullivan W."/>
            <person name="Andreopoulos W.B."/>
            <person name="Clum A."/>
            <person name="Lindquist E."/>
            <person name="Daum C."/>
            <person name="Ramamoorthy G.K."/>
            <person name="Gryganskyi A."/>
            <person name="Culley D."/>
            <person name="Magnuson J.K."/>
            <person name="James T.Y."/>
            <person name="O'Malley M.A."/>
            <person name="Stajich J.E."/>
            <person name="Spatafora J.W."/>
            <person name="Visel A."/>
            <person name="Grigoriev I.V."/>
        </authorList>
    </citation>
    <scope>NUCLEOTIDE SEQUENCE [LARGE SCALE GENOMIC DNA]</scope>
    <source>
        <strain evidence="3">finn</strain>
    </source>
</reference>
<sequence length="150" mass="17569">MKSIYYYYFICILILIVNAMDIGYSSINPMNRLGRRRIPNPDNTLTDDGSYLVIINTKDKSQAIETIHKLILENKGTFKDQNRFEEIQLDHDKNRNNYLVDYGDSGYVYEISSLKGKSVLYVWLSTELVDRVRKLPFVLAVSINRKMKIY</sequence>
<dbReference type="Proteomes" id="UP000193719">
    <property type="component" value="Unassembled WGS sequence"/>
</dbReference>
<dbReference type="OrthoDB" id="2159765at2759"/>
<evidence type="ECO:0000256" key="1">
    <source>
        <dbReference type="SAM" id="Phobius"/>
    </source>
</evidence>
<dbReference type="AlphaFoldDB" id="A0A1Y1UZ86"/>
<proteinExistence type="predicted"/>
<evidence type="ECO:0000313" key="3">
    <source>
        <dbReference type="Proteomes" id="UP000193719"/>
    </source>
</evidence>